<accession>A0A9W3S6I6</accession>
<organism evidence="2 3">
    <name type="scientific">Bacillus thuringiensis</name>
    <dbReference type="NCBI Taxonomy" id="1428"/>
    <lineage>
        <taxon>Bacteria</taxon>
        <taxon>Bacillati</taxon>
        <taxon>Bacillota</taxon>
        <taxon>Bacilli</taxon>
        <taxon>Bacillales</taxon>
        <taxon>Bacillaceae</taxon>
        <taxon>Bacillus</taxon>
        <taxon>Bacillus cereus group</taxon>
    </lineage>
</organism>
<dbReference type="Proteomes" id="UP000092743">
    <property type="component" value="Chromosome"/>
</dbReference>
<dbReference type="AlphaFoldDB" id="A0A9W3S6I6"/>
<evidence type="ECO:0000313" key="3">
    <source>
        <dbReference type="Proteomes" id="UP000092743"/>
    </source>
</evidence>
<protein>
    <submittedName>
        <fullName evidence="2">Uncharacterized protein</fullName>
    </submittedName>
</protein>
<reference evidence="2 3" key="1">
    <citation type="submission" date="2016-04" db="EMBL/GenBank/DDBJ databases">
        <title>High quality genome of the nematocidal Bacillus thuringiensis MYBT18246.</title>
        <authorList>
            <person name="Hollensteiner J."/>
            <person name="Poehlein A."/>
            <person name="Sproeer C."/>
            <person name="Bunk B."/>
            <person name="Rosenstiel P."/>
            <person name="Schulenburg H."/>
            <person name="Liesegang H."/>
        </authorList>
    </citation>
    <scope>NUCLEOTIDE SEQUENCE [LARGE SCALE GENOMIC DNA]</scope>
    <source>
        <strain evidence="2 3">MYBT18246</strain>
    </source>
</reference>
<dbReference type="RefSeq" id="WP_065481833.1">
    <property type="nucleotide sequence ID" value="NZ_CP015350.1"/>
</dbReference>
<proteinExistence type="predicted"/>
<gene>
    <name evidence="2" type="ORF">BT246_04970</name>
</gene>
<dbReference type="EMBL" id="CP015350">
    <property type="protein sequence ID" value="ANS45935.1"/>
    <property type="molecule type" value="Genomic_DNA"/>
</dbReference>
<keyword evidence="1" id="KW-0812">Transmembrane</keyword>
<evidence type="ECO:0000256" key="1">
    <source>
        <dbReference type="SAM" id="Phobius"/>
    </source>
</evidence>
<feature type="transmembrane region" description="Helical" evidence="1">
    <location>
        <begin position="39"/>
        <end position="61"/>
    </location>
</feature>
<evidence type="ECO:0000313" key="2">
    <source>
        <dbReference type="EMBL" id="ANS45935.1"/>
    </source>
</evidence>
<keyword evidence="1" id="KW-0472">Membrane</keyword>
<sequence>MTLFAKMLWGFRIITVVIAILLIYTSYNLYKNPEQPPPAYFPALLSVCMVSVIILIVCSVAHTKNKNKES</sequence>
<name>A0A9W3S6I6_BACTU</name>
<feature type="transmembrane region" description="Helical" evidence="1">
    <location>
        <begin position="7"/>
        <end position="27"/>
    </location>
</feature>
<keyword evidence="1" id="KW-1133">Transmembrane helix</keyword>